<comment type="subunit">
    <text evidence="9">The complex is composed of two ATP-binding proteins (BtuD), two transmembrane proteins (BtuC) and a solute-binding protein (BtuF).</text>
</comment>
<dbReference type="PANTHER" id="PTHR30472:SF70">
    <property type="entry name" value="MOLYBDATE IMPORT SYSTEM PERMEASE PROTEIN MOLB"/>
    <property type="match status" value="1"/>
</dbReference>
<feature type="transmembrane region" description="Helical" evidence="12">
    <location>
        <begin position="404"/>
        <end position="433"/>
    </location>
</feature>
<keyword evidence="7 12" id="KW-0472">Membrane</keyword>
<keyword evidence="4" id="KW-1003">Cell membrane</keyword>
<dbReference type="InterPro" id="IPR037294">
    <property type="entry name" value="ABC_BtuC-like"/>
</dbReference>
<evidence type="ECO:0000256" key="9">
    <source>
        <dbReference type="ARBA" id="ARBA00064420"/>
    </source>
</evidence>
<name>I7LIF9_METBM</name>
<dbReference type="BioCyc" id="MBOU1201294:BN140_RS00135-MONOMER"/>
<dbReference type="SUPFAM" id="SSF81345">
    <property type="entry name" value="ABC transporter involved in vitamin B12 uptake, BtuC"/>
    <property type="match status" value="1"/>
</dbReference>
<dbReference type="STRING" id="1201294.BN140_0029"/>
<keyword evidence="6 12" id="KW-1133">Transmembrane helix</keyword>
<feature type="transmembrane region" description="Helical" evidence="12">
    <location>
        <begin position="285"/>
        <end position="302"/>
    </location>
</feature>
<accession>I7LIF9</accession>
<reference evidence="14" key="1">
    <citation type="journal article" date="2012" name="J. Bacteriol.">
        <title>Complete genome sequence of the hydrogenotrophic, methanogenic archaeon Methanoculleus bourgensis strain MS2T, isolated from a sewage sludge digester.</title>
        <authorList>
            <person name="Maus I."/>
            <person name="Wibberg D."/>
            <person name="Stantscheff R."/>
            <person name="Eikmeyer F.G."/>
            <person name="Seffner A."/>
            <person name="Boelter J."/>
            <person name="Szczepanowski R."/>
            <person name="Blom J."/>
            <person name="Jaenicke S."/>
            <person name="Konig H."/>
            <person name="Puhler A."/>
            <person name="Schluter A."/>
        </authorList>
    </citation>
    <scope>NUCLEOTIDE SEQUENCE [LARGE SCALE GENOMIC DNA]</scope>
    <source>
        <strain evidence="14">ATCC 43281 / DSM 3045 / OCM 15 / MS2</strain>
    </source>
</reference>
<dbReference type="PANTHER" id="PTHR30472">
    <property type="entry name" value="FERRIC ENTEROBACTIN TRANSPORT SYSTEM PERMEASE PROTEIN"/>
    <property type="match status" value="1"/>
</dbReference>
<dbReference type="Pfam" id="PF01032">
    <property type="entry name" value="FecCD"/>
    <property type="match status" value="1"/>
</dbReference>
<feature type="transmembrane region" description="Helical" evidence="12">
    <location>
        <begin position="445"/>
        <end position="463"/>
    </location>
</feature>
<feature type="transmembrane region" description="Helical" evidence="12">
    <location>
        <begin position="314"/>
        <end position="334"/>
    </location>
</feature>
<dbReference type="Gene3D" id="1.10.3470.10">
    <property type="entry name" value="ABC transporter involved in vitamin B12 uptake, BtuC"/>
    <property type="match status" value="1"/>
</dbReference>
<dbReference type="PATRIC" id="fig|1201294.9.peg.31"/>
<evidence type="ECO:0000256" key="10">
    <source>
        <dbReference type="ARBA" id="ARBA00071366"/>
    </source>
</evidence>
<feature type="transmembrane region" description="Helical" evidence="12">
    <location>
        <begin position="262"/>
        <end position="279"/>
    </location>
</feature>
<protein>
    <recommendedName>
        <fullName evidence="10">Cobalamin import system permease protein BtuC</fullName>
    </recommendedName>
</protein>
<evidence type="ECO:0000256" key="1">
    <source>
        <dbReference type="ARBA" id="ARBA00004651"/>
    </source>
</evidence>
<evidence type="ECO:0000256" key="4">
    <source>
        <dbReference type="ARBA" id="ARBA00022475"/>
    </source>
</evidence>
<gene>
    <name evidence="13" type="ordered locus">BN140_0029</name>
</gene>
<dbReference type="AlphaFoldDB" id="I7LIF9"/>
<dbReference type="GO" id="GO:0022857">
    <property type="term" value="F:transmembrane transporter activity"/>
    <property type="evidence" value="ECO:0007669"/>
    <property type="project" value="InterPro"/>
</dbReference>
<evidence type="ECO:0000256" key="11">
    <source>
        <dbReference type="SAM" id="MobiDB-lite"/>
    </source>
</evidence>
<dbReference type="EMBL" id="HE964772">
    <property type="protein sequence ID" value="CCJ34952.1"/>
    <property type="molecule type" value="Genomic_DNA"/>
</dbReference>
<dbReference type="GO" id="GO:0005886">
    <property type="term" value="C:plasma membrane"/>
    <property type="evidence" value="ECO:0007669"/>
    <property type="project" value="UniProtKB-SubCell"/>
</dbReference>
<evidence type="ECO:0000256" key="12">
    <source>
        <dbReference type="SAM" id="Phobius"/>
    </source>
</evidence>
<evidence type="ECO:0000256" key="8">
    <source>
        <dbReference type="ARBA" id="ARBA00053891"/>
    </source>
</evidence>
<dbReference type="GO" id="GO:0033214">
    <property type="term" value="P:siderophore-iron import into cell"/>
    <property type="evidence" value="ECO:0007669"/>
    <property type="project" value="TreeGrafter"/>
</dbReference>
<dbReference type="HOGENOM" id="CLU_013016_0_2_2"/>
<evidence type="ECO:0000313" key="13">
    <source>
        <dbReference type="EMBL" id="CCJ34952.1"/>
    </source>
</evidence>
<feature type="transmembrane region" description="Helical" evidence="12">
    <location>
        <begin position="232"/>
        <end position="253"/>
    </location>
</feature>
<feature type="transmembrane region" description="Helical" evidence="12">
    <location>
        <begin position="154"/>
        <end position="174"/>
    </location>
</feature>
<organism evidence="13 14">
    <name type="scientific">Methanoculleus bourgensis (strain ATCC 43281 / DSM 3045 / OCM 15 / MS2)</name>
    <name type="common">Methanogenium bourgense</name>
    <dbReference type="NCBI Taxonomy" id="1201294"/>
    <lineage>
        <taxon>Archaea</taxon>
        <taxon>Methanobacteriati</taxon>
        <taxon>Methanobacteriota</taxon>
        <taxon>Stenosarchaea group</taxon>
        <taxon>Methanomicrobia</taxon>
        <taxon>Methanomicrobiales</taxon>
        <taxon>Methanomicrobiaceae</taxon>
        <taxon>Methanoculleus</taxon>
    </lineage>
</organism>
<evidence type="ECO:0000256" key="5">
    <source>
        <dbReference type="ARBA" id="ARBA00022692"/>
    </source>
</evidence>
<feature type="transmembrane region" description="Helical" evidence="12">
    <location>
        <begin position="475"/>
        <end position="494"/>
    </location>
</feature>
<feature type="compositionally biased region" description="Basic and acidic residues" evidence="11">
    <location>
        <begin position="39"/>
        <end position="51"/>
    </location>
</feature>
<comment type="function">
    <text evidence="8">Required for corrinoid utilization. Probably part of the ABC transporter complex BtuCDF involved in cobalamin (vitamin B12) import. Probably involved in the translocation of the substrate across the membrane.</text>
</comment>
<dbReference type="Proteomes" id="UP000009007">
    <property type="component" value="Chromosome I"/>
</dbReference>
<comment type="subcellular location">
    <subcellularLocation>
        <location evidence="1">Cell membrane</location>
        <topology evidence="1">Multi-pass membrane protein</topology>
    </subcellularLocation>
</comment>
<dbReference type="KEGG" id="mbg:BN140_0029"/>
<feature type="transmembrane region" description="Helical" evidence="12">
    <location>
        <begin position="365"/>
        <end position="384"/>
    </location>
</feature>
<feature type="region of interest" description="Disordered" evidence="11">
    <location>
        <begin position="21"/>
        <end position="62"/>
    </location>
</feature>
<dbReference type="CDD" id="cd06550">
    <property type="entry name" value="TM_ABC_iron-siderophores_like"/>
    <property type="match status" value="1"/>
</dbReference>
<keyword evidence="14" id="KW-1185">Reference proteome</keyword>
<dbReference type="InterPro" id="IPR000522">
    <property type="entry name" value="ABC_transptr_permease_BtuC"/>
</dbReference>
<proteinExistence type="inferred from homology"/>
<comment type="similarity">
    <text evidence="2">Belongs to the binding-protein-dependent transport system permease family. FecCD subfamily.</text>
</comment>
<evidence type="ECO:0000256" key="6">
    <source>
        <dbReference type="ARBA" id="ARBA00022989"/>
    </source>
</evidence>
<evidence type="ECO:0000256" key="7">
    <source>
        <dbReference type="ARBA" id="ARBA00023136"/>
    </source>
</evidence>
<evidence type="ECO:0000313" key="14">
    <source>
        <dbReference type="Proteomes" id="UP000009007"/>
    </source>
</evidence>
<keyword evidence="3" id="KW-0813">Transport</keyword>
<keyword evidence="5 12" id="KW-0812">Transmembrane</keyword>
<dbReference type="FunFam" id="1.10.3470.10:FF:000001">
    <property type="entry name" value="Vitamin B12 ABC transporter permease BtuC"/>
    <property type="match status" value="1"/>
</dbReference>
<evidence type="ECO:0000256" key="2">
    <source>
        <dbReference type="ARBA" id="ARBA00007935"/>
    </source>
</evidence>
<sequence>MKPTSWLEVVAGSTRPIFSAGLTPGSGPWRASPRAGTAFEHRRGTGDRAHPDPAPGASVMWGPAHHRHARNRVSTKPFYHQSKCYVVYVNIKLNKCGIQICYELVRRMTFGKETTAETGQEPERNVTITPPWVPYRSDTPVYETVLRHIPVERAIYLLPVALFFFSLFFGRYMMEPVETLRILVIGSANALLDWGSSLLSALSGHQVLLPSFEQTWGASEQTVVFRIRLPRVIAAMLVGGGLAIAGASFQGLFRNPLVSPDILGVSAGAGFGAALGILISGNPGIIQVSAFIFGIVAVAVTYGIGRVYHNSSTLVLVLAGIIVGSLFSALLSLAKYAADPYDTLPAIVFWLMGSLSAVSNAEIIAVAPPILLGSLCLFLIRWRINLLAVGEEEAQALGLDTKRMTVVLIVASTVITASAVCISGIVGWVGLVVPHIGRMLVGPDFRRLIPVSAILGASFLLVVDDIARTLTAAEIPLGILTALVGAPFFAYLLTQKKVGWT</sequence>
<evidence type="ECO:0000256" key="3">
    <source>
        <dbReference type="ARBA" id="ARBA00022448"/>
    </source>
</evidence>